<keyword evidence="3 4" id="KW-0547">Nucleotide-binding</keyword>
<evidence type="ECO:0000313" key="8">
    <source>
        <dbReference type="EMBL" id="GAA4270245.1"/>
    </source>
</evidence>
<dbReference type="HAMAP" id="MF_01988">
    <property type="entry name" value="Succ_CoA_alpha"/>
    <property type="match status" value="1"/>
</dbReference>
<feature type="active site" description="Tele-phosphohistidine intermediate" evidence="4">
    <location>
        <position position="248"/>
    </location>
</feature>
<dbReference type="InterPro" id="IPR003781">
    <property type="entry name" value="CoA-bd"/>
</dbReference>
<dbReference type="EC" id="6.2.1.5" evidence="4"/>
<evidence type="ECO:0000313" key="9">
    <source>
        <dbReference type="Proteomes" id="UP001500027"/>
    </source>
</evidence>
<dbReference type="PIRSF" id="PIRSF001553">
    <property type="entry name" value="SucCS_alpha"/>
    <property type="match status" value="1"/>
</dbReference>
<feature type="domain" description="CoA-binding" evidence="7">
    <location>
        <begin position="4"/>
        <end position="100"/>
    </location>
</feature>
<evidence type="ECO:0000256" key="2">
    <source>
        <dbReference type="ARBA" id="ARBA00022598"/>
    </source>
</evidence>
<protein>
    <recommendedName>
        <fullName evidence="4">Succinate--CoA ligase [ADP-forming] subunit alpha</fullName>
        <ecNumber evidence="4">6.2.1.5</ecNumber>
    </recommendedName>
    <alternativeName>
        <fullName evidence="4">Succinyl-CoA synthetase subunit alpha</fullName>
        <shortName evidence="4">SCS-alpha</shortName>
    </alternativeName>
</protein>
<dbReference type="GO" id="GO:0016874">
    <property type="term" value="F:ligase activity"/>
    <property type="evidence" value="ECO:0007669"/>
    <property type="project" value="UniProtKB-KW"/>
</dbReference>
<dbReference type="EMBL" id="BAABAV010000002">
    <property type="protein sequence ID" value="GAA4270245.1"/>
    <property type="molecule type" value="Genomic_DNA"/>
</dbReference>
<reference evidence="9" key="1">
    <citation type="journal article" date="2019" name="Int. J. Syst. Evol. Microbiol.">
        <title>The Global Catalogue of Microorganisms (GCM) 10K type strain sequencing project: providing services to taxonomists for standard genome sequencing and annotation.</title>
        <authorList>
            <consortium name="The Broad Institute Genomics Platform"/>
            <consortium name="The Broad Institute Genome Sequencing Center for Infectious Disease"/>
            <person name="Wu L."/>
            <person name="Ma J."/>
        </authorList>
    </citation>
    <scope>NUCLEOTIDE SEQUENCE [LARGE SCALE GENOMIC DNA]</scope>
    <source>
        <strain evidence="9">JCM 17452</strain>
    </source>
</reference>
<proteinExistence type="inferred from homology"/>
<dbReference type="Pfam" id="PF02629">
    <property type="entry name" value="CoA_binding"/>
    <property type="match status" value="1"/>
</dbReference>
<dbReference type="InterPro" id="IPR033847">
    <property type="entry name" value="Citrt_syn/SCS-alpha_CS"/>
</dbReference>
<dbReference type="InterPro" id="IPR036291">
    <property type="entry name" value="NAD(P)-bd_dom_sf"/>
</dbReference>
<keyword evidence="9" id="KW-1185">Reference proteome</keyword>
<comment type="catalytic activity">
    <reaction evidence="4">
        <text>GTP + succinate + CoA = succinyl-CoA + GDP + phosphate</text>
        <dbReference type="Rhea" id="RHEA:22120"/>
        <dbReference type="ChEBI" id="CHEBI:30031"/>
        <dbReference type="ChEBI" id="CHEBI:37565"/>
        <dbReference type="ChEBI" id="CHEBI:43474"/>
        <dbReference type="ChEBI" id="CHEBI:57287"/>
        <dbReference type="ChEBI" id="CHEBI:57292"/>
        <dbReference type="ChEBI" id="CHEBI:58189"/>
    </reaction>
</comment>
<evidence type="ECO:0000259" key="7">
    <source>
        <dbReference type="SMART" id="SM00881"/>
    </source>
</evidence>
<dbReference type="SMART" id="SM00881">
    <property type="entry name" value="CoA_binding"/>
    <property type="match status" value="1"/>
</dbReference>
<dbReference type="PRINTS" id="PR01798">
    <property type="entry name" value="SCOASYNTHASE"/>
</dbReference>
<accession>A0ABP8EDD7</accession>
<evidence type="ECO:0000256" key="4">
    <source>
        <dbReference type="HAMAP-Rule" id="MF_01988"/>
    </source>
</evidence>
<dbReference type="SUPFAM" id="SSF51735">
    <property type="entry name" value="NAD(P)-binding Rossmann-fold domains"/>
    <property type="match status" value="1"/>
</dbReference>
<comment type="caution">
    <text evidence="8">The sequence shown here is derived from an EMBL/GenBank/DDBJ whole genome shotgun (WGS) entry which is preliminary data.</text>
</comment>
<comment type="subunit">
    <text evidence="4 6">Heterotetramer of two alpha and two beta subunits.</text>
</comment>
<gene>
    <name evidence="4 8" type="primary">sucD</name>
    <name evidence="8" type="ORF">GCM10022257_23460</name>
</gene>
<dbReference type="InterPro" id="IPR017440">
    <property type="entry name" value="Cit_synth/succinyl-CoA_lig_AS"/>
</dbReference>
<dbReference type="NCBIfam" id="TIGR01019">
    <property type="entry name" value="sucCoAalpha"/>
    <property type="match status" value="1"/>
</dbReference>
<keyword evidence="1 4" id="KW-0816">Tricarboxylic acid cycle</keyword>
<dbReference type="NCBIfam" id="NF004230">
    <property type="entry name" value="PRK05678.1"/>
    <property type="match status" value="1"/>
</dbReference>
<comment type="function">
    <text evidence="4 6">Succinyl-CoA synthetase functions in the citric acid cycle (TCA), coupling the hydrolysis of succinyl-CoA to the synthesis of either ATP or GTP and thus represents the only step of substrate-level phosphorylation in the TCA. The alpha subunit of the enzyme binds the substrates coenzyme A and phosphate, while succinate binding and nucleotide specificity is provided by the beta subunit.</text>
</comment>
<dbReference type="Proteomes" id="UP001500027">
    <property type="component" value="Unassembled WGS sequence"/>
</dbReference>
<dbReference type="InterPro" id="IPR016102">
    <property type="entry name" value="Succinyl-CoA_synth-like"/>
</dbReference>
<dbReference type="Pfam" id="PF00549">
    <property type="entry name" value="Ligase_CoA"/>
    <property type="match status" value="1"/>
</dbReference>
<comment type="catalytic activity">
    <reaction evidence="4 6">
        <text>succinate + ATP + CoA = succinyl-CoA + ADP + phosphate</text>
        <dbReference type="Rhea" id="RHEA:17661"/>
        <dbReference type="ChEBI" id="CHEBI:30031"/>
        <dbReference type="ChEBI" id="CHEBI:30616"/>
        <dbReference type="ChEBI" id="CHEBI:43474"/>
        <dbReference type="ChEBI" id="CHEBI:57287"/>
        <dbReference type="ChEBI" id="CHEBI:57292"/>
        <dbReference type="ChEBI" id="CHEBI:456216"/>
        <dbReference type="EC" id="6.2.1.5"/>
    </reaction>
</comment>
<organism evidence="8 9">
    <name type="scientific">Hyunsoonleella aestuarii</name>
    <dbReference type="NCBI Taxonomy" id="912802"/>
    <lineage>
        <taxon>Bacteria</taxon>
        <taxon>Pseudomonadati</taxon>
        <taxon>Bacteroidota</taxon>
        <taxon>Flavobacteriia</taxon>
        <taxon>Flavobacteriales</taxon>
        <taxon>Flavobacteriaceae</taxon>
    </lineage>
</organism>
<evidence type="ECO:0000256" key="5">
    <source>
        <dbReference type="RuleBase" id="RU000677"/>
    </source>
</evidence>
<comment type="pathway">
    <text evidence="4 6">Carbohydrate metabolism; tricarboxylic acid cycle; succinate from succinyl-CoA (ligase route): step 1/1.</text>
</comment>
<feature type="binding site" evidence="4">
    <location>
        <position position="43"/>
    </location>
    <ligand>
        <name>CoA</name>
        <dbReference type="ChEBI" id="CHEBI:57287"/>
    </ligand>
</feature>
<dbReference type="InterPro" id="IPR005810">
    <property type="entry name" value="CoA_lig_alpha"/>
</dbReference>
<dbReference type="RefSeq" id="WP_139002618.1">
    <property type="nucleotide sequence ID" value="NZ_BAABAV010000002.1"/>
</dbReference>
<dbReference type="PANTHER" id="PTHR11117:SF2">
    <property type="entry name" value="SUCCINATE--COA LIGASE [ADP_GDP-FORMING] SUBUNIT ALPHA, MITOCHONDRIAL"/>
    <property type="match status" value="1"/>
</dbReference>
<dbReference type="PROSITE" id="PS00399">
    <property type="entry name" value="SUCCINYL_COA_LIG_2"/>
    <property type="match status" value="1"/>
</dbReference>
<dbReference type="InterPro" id="IPR005811">
    <property type="entry name" value="SUCC_ACL_C"/>
</dbReference>
<dbReference type="Gene3D" id="3.40.50.720">
    <property type="entry name" value="NAD(P)-binding Rossmann-like Domain"/>
    <property type="match status" value="1"/>
</dbReference>
<evidence type="ECO:0000256" key="6">
    <source>
        <dbReference type="RuleBase" id="RU000699"/>
    </source>
</evidence>
<feature type="binding site" evidence="4">
    <location>
        <begin position="96"/>
        <end position="98"/>
    </location>
    <ligand>
        <name>CoA</name>
        <dbReference type="ChEBI" id="CHEBI:57287"/>
    </ligand>
</feature>
<feature type="binding site" evidence="4">
    <location>
        <position position="159"/>
    </location>
    <ligand>
        <name>substrate</name>
        <note>ligand shared with subunit beta</note>
    </ligand>
</feature>
<dbReference type="SUPFAM" id="SSF52210">
    <property type="entry name" value="Succinyl-CoA synthetase domains"/>
    <property type="match status" value="1"/>
</dbReference>
<evidence type="ECO:0000256" key="3">
    <source>
        <dbReference type="ARBA" id="ARBA00022741"/>
    </source>
</evidence>
<feature type="binding site" evidence="4">
    <location>
        <begin position="17"/>
        <end position="20"/>
    </location>
    <ligand>
        <name>CoA</name>
        <dbReference type="ChEBI" id="CHEBI:57287"/>
    </ligand>
</feature>
<evidence type="ECO:0000256" key="1">
    <source>
        <dbReference type="ARBA" id="ARBA00022532"/>
    </source>
</evidence>
<comment type="similarity">
    <text evidence="4 5">Belongs to the succinate/malate CoA ligase alpha subunit family.</text>
</comment>
<sequence>MSVLVNKDSKIIVQGFTGSEGTFHASQMIEYGTNIVGGVTPGKGGQTHLEKPVFNTVLEAVNEVGADTTIIFVPPAFAADAIMEAADAGIKVIITITEGIPVADMIIASNYIKNKNCRLIGPNCPGVITPEEAKVGIMPGFVFKKGKVGIVSKSGTLTYEAADQVVKQGLGITTAIGIGGDPIIGTTTKEAVELLINDPETEAVVMIGEIGGQLEADAANWYKSSGSNKPVVGFIAGETAPAGRTMGHAGAIVGGSDDTAQAKKKIMRSCGIHVVDSPAEIGKKIAEVLA</sequence>
<keyword evidence="2 4" id="KW-0436">Ligase</keyword>
<dbReference type="PROSITE" id="PS01216">
    <property type="entry name" value="SUCCINYL_COA_LIG_1"/>
    <property type="match status" value="1"/>
</dbReference>
<name>A0ABP8EDD7_9FLAO</name>
<dbReference type="Gene3D" id="3.40.50.261">
    <property type="entry name" value="Succinyl-CoA synthetase domains"/>
    <property type="match status" value="1"/>
</dbReference>
<dbReference type="PANTHER" id="PTHR11117">
    <property type="entry name" value="SUCCINYL-COA LIGASE SUBUNIT ALPHA"/>
    <property type="match status" value="1"/>
</dbReference>